<name>A0A1S3HKZ0_LINAN</name>
<dbReference type="Pfam" id="PF14580">
    <property type="entry name" value="LRR_9"/>
    <property type="match status" value="1"/>
</dbReference>
<evidence type="ECO:0000256" key="10">
    <source>
        <dbReference type="SAM" id="Coils"/>
    </source>
</evidence>
<dbReference type="GO" id="GO:0005813">
    <property type="term" value="C:centrosome"/>
    <property type="evidence" value="ECO:0007669"/>
    <property type="project" value="UniProtKB-SubCell"/>
</dbReference>
<evidence type="ECO:0000256" key="9">
    <source>
        <dbReference type="ARBA" id="ARBA00076677"/>
    </source>
</evidence>
<dbReference type="PROSITE" id="PS50853">
    <property type="entry name" value="FN3"/>
    <property type="match status" value="1"/>
</dbReference>
<evidence type="ECO:0000313" key="13">
    <source>
        <dbReference type="Proteomes" id="UP000085678"/>
    </source>
</evidence>
<evidence type="ECO:0000256" key="5">
    <source>
        <dbReference type="ARBA" id="ARBA00022794"/>
    </source>
</evidence>
<dbReference type="InterPro" id="IPR003961">
    <property type="entry name" value="FN3_dom"/>
</dbReference>
<dbReference type="Gene3D" id="3.80.10.10">
    <property type="entry name" value="Ribonuclease Inhibitor"/>
    <property type="match status" value="2"/>
</dbReference>
<evidence type="ECO:0000256" key="11">
    <source>
        <dbReference type="SAM" id="MobiDB-lite"/>
    </source>
</evidence>
<dbReference type="PROSITE" id="PS50096">
    <property type="entry name" value="IQ"/>
    <property type="match status" value="1"/>
</dbReference>
<feature type="compositionally biased region" description="Low complexity" evidence="11">
    <location>
        <begin position="955"/>
        <end position="968"/>
    </location>
</feature>
<dbReference type="PROSITE" id="PS51450">
    <property type="entry name" value="LRR"/>
    <property type="match status" value="4"/>
</dbReference>
<feature type="region of interest" description="Disordered" evidence="11">
    <location>
        <begin position="309"/>
        <end position="342"/>
    </location>
</feature>
<evidence type="ECO:0000256" key="3">
    <source>
        <dbReference type="ARBA" id="ARBA00022614"/>
    </source>
</evidence>
<dbReference type="InterPro" id="IPR032675">
    <property type="entry name" value="LRR_dom_sf"/>
</dbReference>
<dbReference type="InterPro" id="IPR036116">
    <property type="entry name" value="FN3_sf"/>
</dbReference>
<keyword evidence="5" id="KW-0970">Cilium biogenesis/degradation</keyword>
<dbReference type="GO" id="GO:1902018">
    <property type="term" value="P:negative regulation of cilium assembly"/>
    <property type="evidence" value="ECO:0007669"/>
    <property type="project" value="TreeGrafter"/>
</dbReference>
<feature type="domain" description="Fibronectin type-III" evidence="12">
    <location>
        <begin position="863"/>
        <end position="958"/>
    </location>
</feature>
<dbReference type="GeneID" id="106155399"/>
<keyword evidence="6" id="KW-0206">Cytoskeleton</keyword>
<dbReference type="KEGG" id="lak:106155399"/>
<dbReference type="InterPro" id="IPR050576">
    <property type="entry name" value="Cilia_flagella_integrity"/>
</dbReference>
<keyword evidence="10" id="KW-0175">Coiled coil</keyword>
<comment type="subcellular location">
    <subcellularLocation>
        <location evidence="1">Cytoplasm</location>
        <location evidence="1">Cytoskeleton</location>
        <location evidence="1">Microtubule organizing center</location>
        <location evidence="1">Centrosome</location>
    </subcellularLocation>
</comment>
<feature type="region of interest" description="Disordered" evidence="11">
    <location>
        <begin position="573"/>
        <end position="647"/>
    </location>
</feature>
<dbReference type="FunFam" id="3.80.10.10:FF:000165">
    <property type="entry name" value="Centrosomal protein of 97 kDa"/>
    <property type="match status" value="1"/>
</dbReference>
<dbReference type="SMART" id="SM00365">
    <property type="entry name" value="LRR_SD22"/>
    <property type="match status" value="5"/>
</dbReference>
<dbReference type="SUPFAM" id="SSF52058">
    <property type="entry name" value="L domain-like"/>
    <property type="match status" value="1"/>
</dbReference>
<feature type="compositionally biased region" description="Polar residues" evidence="11">
    <location>
        <begin position="945"/>
        <end position="954"/>
    </location>
</feature>
<keyword evidence="4" id="KW-0677">Repeat</keyword>
<feature type="region of interest" description="Disordered" evidence="11">
    <location>
        <begin position="1157"/>
        <end position="1200"/>
    </location>
</feature>
<dbReference type="FunCoup" id="A0A1S3HKZ0">
    <property type="interactions" value="1056"/>
</dbReference>
<proteinExistence type="predicted"/>
<evidence type="ECO:0000256" key="8">
    <source>
        <dbReference type="ARBA" id="ARBA00068862"/>
    </source>
</evidence>
<protein>
    <recommendedName>
        <fullName evidence="8">Centrosomal protein of 97 kDa</fullName>
    </recommendedName>
    <alternativeName>
        <fullName evidence="9">Leucine-rich repeat and IQ domain-containing protein 2</fullName>
    </alternativeName>
</protein>
<evidence type="ECO:0000256" key="4">
    <source>
        <dbReference type="ARBA" id="ARBA00022737"/>
    </source>
</evidence>
<feature type="compositionally biased region" description="Basic and acidic residues" evidence="11">
    <location>
        <begin position="969"/>
        <end position="1007"/>
    </location>
</feature>
<dbReference type="Pfam" id="PF00041">
    <property type="entry name" value="fn3"/>
    <property type="match status" value="1"/>
</dbReference>
<dbReference type="InterPro" id="IPR001611">
    <property type="entry name" value="Leu-rich_rpt"/>
</dbReference>
<dbReference type="CDD" id="cd00063">
    <property type="entry name" value="FN3"/>
    <property type="match status" value="1"/>
</dbReference>
<keyword evidence="2" id="KW-0963">Cytoplasm</keyword>
<feature type="region of interest" description="Disordered" evidence="11">
    <location>
        <begin position="806"/>
        <end position="825"/>
    </location>
</feature>
<dbReference type="CDD" id="cd23767">
    <property type="entry name" value="IQCD"/>
    <property type="match status" value="1"/>
</dbReference>
<dbReference type="PANTHER" id="PTHR45973">
    <property type="entry name" value="PROTEIN PHOSPHATASE 1 REGULATORY SUBUNIT SDS22-RELATED"/>
    <property type="match status" value="1"/>
</dbReference>
<gene>
    <name evidence="14" type="primary">LOC106155399</name>
</gene>
<feature type="compositionally biased region" description="Basic and acidic residues" evidence="11">
    <location>
        <begin position="1089"/>
        <end position="1113"/>
    </location>
</feature>
<dbReference type="Gene3D" id="2.60.40.10">
    <property type="entry name" value="Immunoglobulins"/>
    <property type="match status" value="1"/>
</dbReference>
<evidence type="ECO:0000256" key="6">
    <source>
        <dbReference type="ARBA" id="ARBA00023212"/>
    </source>
</evidence>
<accession>A0A1S3HKZ0</accession>
<keyword evidence="3" id="KW-0433">Leucine-rich repeat</keyword>
<comment type="function">
    <text evidence="7">Acts as a key negative regulator of ciliogenesis in collaboration with CCP110 by capping the mother centriole thereby preventing cilia formation. Required for recruitment of CCP110 to the centrosome.</text>
</comment>
<feature type="compositionally biased region" description="Low complexity" evidence="11">
    <location>
        <begin position="1025"/>
        <end position="1036"/>
    </location>
</feature>
<reference evidence="14" key="1">
    <citation type="submission" date="2025-08" db="UniProtKB">
        <authorList>
            <consortium name="RefSeq"/>
        </authorList>
    </citation>
    <scope>IDENTIFICATION</scope>
    <source>
        <tissue evidence="14">Gonads</tissue>
    </source>
</reference>
<dbReference type="SMART" id="SM00060">
    <property type="entry name" value="FN3"/>
    <property type="match status" value="1"/>
</dbReference>
<evidence type="ECO:0000256" key="1">
    <source>
        <dbReference type="ARBA" id="ARBA00004300"/>
    </source>
</evidence>
<feature type="coiled-coil region" evidence="10">
    <location>
        <begin position="701"/>
        <end position="735"/>
    </location>
</feature>
<dbReference type="InParanoid" id="A0A1S3HKZ0"/>
<feature type="compositionally biased region" description="Basic and acidic residues" evidence="11">
    <location>
        <begin position="632"/>
        <end position="647"/>
    </location>
</feature>
<sequence>MLWQFRVLSKLKMFLEVLDLSQEGLHKMEVVAGANPVTVIYDKNEISKIENLEKYQHLQQLSASNNRIVHMTGVAKLHNLTVLNLPNNSIITIEGLRMLTKLTWLNLSGNSIKHIDHLSTNVNLCHLDLSDNSISALSDISFLKSLQTLLLHGNILTNLKTVPTYLPKSIAILSLAENEISDLTEVSYLSCLTKLEQLSIMNNPCVIMSASALGFDYRPFVINWCMHLRILDGYMVSDKECLKAEWLYCQGKGRHFRPGQHFLLVEYLSKVCPLTGMTQLERKEDMKLAQVLSKQKQYQQQLLQENSYLFSPNPERSESPVRKNVHTSGRQASHPDESHVSQLYPIETPASLYADLQEQSSGAVWASMSPMIASTLPYQNSRQGRHGEHMVLEDVTADEMNSANTSLLESESQYIPIDPSTSPLRPMTAPSGPANSTTFAEIFAQRHSPPRPRTAGPIEGRVEQGLQIENVGQLTGTFSPQYANKFEEHENKPLRTLNQELSKKRTVLTLGGSPPKNKGRQPISAPSPNNRKRTSNKSQESPMKLLNDTSDYTSDNSLRDSKLGIVRQLAAERKKKTALRRQVQSKPSPRQAVIQPKFAAHSPPRATSPYKTVYSPDKYSPKSKPTRAAAKMKGEVQDTNKAQTKDRNQKMGYVAAQLKDNSSQSVILPVGQQKEMAENATRIQALWRGYWTRTREPVVVEARKEIRMRRAEGHLKHLRQELDRQKLSLDQEKQLRILQTEAIKFLCRELDELKRGTALNTRTSSAGDMKESDLQKLCFSLQSQVHQLQQAMKTTSSRLLQTSGLNISEESTSSDDDDDSIHIHGTFLDSSSQEGKWMPSGDTSKQHDPSYYESVPLPGVPTAPSELQYCIKNSTSLLLRWKPSKVVDMEGKFLNKPIIGYRVYVNDQAKGMVSGTKTTALLDGLDPKYQYKFFVRAVSSVGESYNSDEVTVTMTSPLDIPSTSSTTTDSDKDHDSAEERSDESKPKSSFEKPGTDHGDQESNKHDTGVLSTMKSAGSPTDLNNSCSSSSPLQQQSHIDPISVKKNISLHTPLFPPLSADTQKEPLSPLMNSQEPITGSSPPRSPKKSNVMERLEQKVLSYKERTSPMKDCKTSEANSGVDDLFDITTTTDSIPPDLKDPIKVIPSDADSVIKAEVVAGKGDPGANHEDSMSNEKSSDQDLIADKVTEQQLESNPTQAPISGGKFFKFPVLGSGVLQDSANNMLGQSTETFNDVDDSSVTKVLKDITDKTAAAAEAQANMVVSNELECGQGISVDSTKRTEPKLGSTAASLLAKLQYKLSG</sequence>
<evidence type="ECO:0000313" key="14">
    <source>
        <dbReference type="RefSeq" id="XP_013385674.1"/>
    </source>
</evidence>
<evidence type="ECO:0000259" key="12">
    <source>
        <dbReference type="PROSITE" id="PS50853"/>
    </source>
</evidence>
<evidence type="ECO:0000256" key="7">
    <source>
        <dbReference type="ARBA" id="ARBA00058656"/>
    </source>
</evidence>
<evidence type="ECO:0000256" key="2">
    <source>
        <dbReference type="ARBA" id="ARBA00022490"/>
    </source>
</evidence>
<feature type="region of interest" description="Disordered" evidence="11">
    <location>
        <begin position="508"/>
        <end position="557"/>
    </location>
</feature>
<dbReference type="InterPro" id="IPR013783">
    <property type="entry name" value="Ig-like_fold"/>
</dbReference>
<feature type="compositionally biased region" description="Basic and acidic residues" evidence="11">
    <location>
        <begin position="1165"/>
        <end position="1187"/>
    </location>
</feature>
<feature type="compositionally biased region" description="Polar residues" evidence="11">
    <location>
        <begin position="536"/>
        <end position="556"/>
    </location>
</feature>
<keyword evidence="13" id="KW-1185">Reference proteome</keyword>
<dbReference type="SUPFAM" id="SSF49265">
    <property type="entry name" value="Fibronectin type III"/>
    <property type="match status" value="1"/>
</dbReference>
<feature type="region of interest" description="Disordered" evidence="11">
    <location>
        <begin position="945"/>
        <end position="1118"/>
    </location>
</feature>
<feature type="compositionally biased region" description="Polar residues" evidence="11">
    <location>
        <begin position="1069"/>
        <end position="1081"/>
    </location>
</feature>
<feature type="compositionally biased region" description="Polar residues" evidence="11">
    <location>
        <begin position="1188"/>
        <end position="1199"/>
    </location>
</feature>
<organism evidence="13 14">
    <name type="scientific">Lingula anatina</name>
    <name type="common">Brachiopod</name>
    <name type="synonym">Lingula unguis</name>
    <dbReference type="NCBI Taxonomy" id="7574"/>
    <lineage>
        <taxon>Eukaryota</taxon>
        <taxon>Metazoa</taxon>
        <taxon>Spiralia</taxon>
        <taxon>Lophotrochozoa</taxon>
        <taxon>Brachiopoda</taxon>
        <taxon>Linguliformea</taxon>
        <taxon>Lingulata</taxon>
        <taxon>Lingulida</taxon>
        <taxon>Linguloidea</taxon>
        <taxon>Lingulidae</taxon>
        <taxon>Lingula</taxon>
    </lineage>
</organism>
<dbReference type="OrthoDB" id="5954088at2759"/>
<dbReference type="PANTHER" id="PTHR45973:SF2">
    <property type="entry name" value="CENTROSOMAL PROTEIN OF 97 KDA"/>
    <property type="match status" value="1"/>
</dbReference>
<dbReference type="GO" id="GO:0030030">
    <property type="term" value="P:cell projection organization"/>
    <property type="evidence" value="ECO:0007669"/>
    <property type="project" value="UniProtKB-KW"/>
</dbReference>
<dbReference type="RefSeq" id="XP_013385674.1">
    <property type="nucleotide sequence ID" value="XM_013530220.1"/>
</dbReference>
<dbReference type="Proteomes" id="UP000085678">
    <property type="component" value="Unplaced"/>
</dbReference>
<feature type="compositionally biased region" description="Polar residues" evidence="11">
    <location>
        <begin position="1009"/>
        <end position="1024"/>
    </location>
</feature>